<sequence length="91" mass="10621">MPRPTWLQYKHDPADILILSKRLATFWSVATFKTNILSAKSDWFSVRPMAGIDKFGHVPRHKPKEGRRCSRRVLMRRSLQVDDDQSATLKK</sequence>
<gene>
    <name evidence="1" type="ORF">EVAR_16498_1</name>
</gene>
<dbReference type="AlphaFoldDB" id="A0A4C1ULR5"/>
<protein>
    <submittedName>
        <fullName evidence="1">Uncharacterized protein</fullName>
    </submittedName>
</protein>
<accession>A0A4C1ULR5</accession>
<evidence type="ECO:0000313" key="2">
    <source>
        <dbReference type="Proteomes" id="UP000299102"/>
    </source>
</evidence>
<name>A0A4C1ULR5_EUMVA</name>
<dbReference type="EMBL" id="BGZK01000186">
    <property type="protein sequence ID" value="GBP26916.1"/>
    <property type="molecule type" value="Genomic_DNA"/>
</dbReference>
<keyword evidence="2" id="KW-1185">Reference proteome</keyword>
<comment type="caution">
    <text evidence="1">The sequence shown here is derived from an EMBL/GenBank/DDBJ whole genome shotgun (WGS) entry which is preliminary data.</text>
</comment>
<organism evidence="1 2">
    <name type="scientific">Eumeta variegata</name>
    <name type="common">Bagworm moth</name>
    <name type="synonym">Eumeta japonica</name>
    <dbReference type="NCBI Taxonomy" id="151549"/>
    <lineage>
        <taxon>Eukaryota</taxon>
        <taxon>Metazoa</taxon>
        <taxon>Ecdysozoa</taxon>
        <taxon>Arthropoda</taxon>
        <taxon>Hexapoda</taxon>
        <taxon>Insecta</taxon>
        <taxon>Pterygota</taxon>
        <taxon>Neoptera</taxon>
        <taxon>Endopterygota</taxon>
        <taxon>Lepidoptera</taxon>
        <taxon>Glossata</taxon>
        <taxon>Ditrysia</taxon>
        <taxon>Tineoidea</taxon>
        <taxon>Psychidae</taxon>
        <taxon>Oiketicinae</taxon>
        <taxon>Eumeta</taxon>
    </lineage>
</organism>
<evidence type="ECO:0000313" key="1">
    <source>
        <dbReference type="EMBL" id="GBP26916.1"/>
    </source>
</evidence>
<proteinExistence type="predicted"/>
<dbReference type="Proteomes" id="UP000299102">
    <property type="component" value="Unassembled WGS sequence"/>
</dbReference>
<reference evidence="1 2" key="1">
    <citation type="journal article" date="2019" name="Commun. Biol.">
        <title>The bagworm genome reveals a unique fibroin gene that provides high tensile strength.</title>
        <authorList>
            <person name="Kono N."/>
            <person name="Nakamura H."/>
            <person name="Ohtoshi R."/>
            <person name="Tomita M."/>
            <person name="Numata K."/>
            <person name="Arakawa K."/>
        </authorList>
    </citation>
    <scope>NUCLEOTIDE SEQUENCE [LARGE SCALE GENOMIC DNA]</scope>
</reference>